<sequence length="244" mass="27915">MEASKKRNLLYNIRLFAMLLVLIALYAFSVNRNKSRQIAKTLVFFEPTKDQFISKTTVNKLLIENIREAGSHTKENLDLNQLEHTLNANPMIKKSEVSLGIDGVLRAKVEQRAPVARWVNDGMIFYIDDAGTKMPLSELTSARVPLVTGAITKENTKDICEVLKYINDDSFLKKDIIGVKIAPNGSLLMLSRSYDFKIDFGEPKHIHRKFCNYKAFYFKAEADKSLEKYKLVNLRFTKQVVCTK</sequence>
<protein>
    <recommendedName>
        <fullName evidence="4">Cell division protein FtsQ</fullName>
    </recommendedName>
</protein>
<feature type="transmembrane region" description="Helical" evidence="1">
    <location>
        <begin position="9"/>
        <end position="28"/>
    </location>
</feature>
<keyword evidence="1" id="KW-0812">Transmembrane</keyword>
<proteinExistence type="predicted"/>
<keyword evidence="3" id="KW-1185">Reference proteome</keyword>
<gene>
    <name evidence="2" type="ORF">CHX27_06385</name>
</gene>
<evidence type="ECO:0008006" key="4">
    <source>
        <dbReference type="Google" id="ProtNLM"/>
    </source>
</evidence>
<dbReference type="EMBL" id="NOXX01000184">
    <property type="protein sequence ID" value="OYQ45259.1"/>
    <property type="molecule type" value="Genomic_DNA"/>
</dbReference>
<dbReference type="Proteomes" id="UP000216035">
    <property type="component" value="Unassembled WGS sequence"/>
</dbReference>
<dbReference type="RefSeq" id="WP_094485931.1">
    <property type="nucleotide sequence ID" value="NZ_NOXX01000184.1"/>
</dbReference>
<evidence type="ECO:0000313" key="3">
    <source>
        <dbReference type="Proteomes" id="UP000216035"/>
    </source>
</evidence>
<keyword evidence="1" id="KW-1133">Transmembrane helix</keyword>
<comment type="caution">
    <text evidence="2">The sequence shown here is derived from an EMBL/GenBank/DDBJ whole genome shotgun (WGS) entry which is preliminary data.</text>
</comment>
<evidence type="ECO:0000313" key="2">
    <source>
        <dbReference type="EMBL" id="OYQ45259.1"/>
    </source>
</evidence>
<reference evidence="2 3" key="1">
    <citation type="submission" date="2017-07" db="EMBL/GenBank/DDBJ databases">
        <title>Flavobacterium cyanobacteriorum sp. nov., isolated from cyanobacterial aggregates in a eutrophic lake.</title>
        <authorList>
            <person name="Cai H."/>
        </authorList>
    </citation>
    <scope>NUCLEOTIDE SEQUENCE [LARGE SCALE GENOMIC DNA]</scope>
    <source>
        <strain evidence="2 3">TH167</strain>
    </source>
</reference>
<keyword evidence="1" id="KW-0472">Membrane</keyword>
<dbReference type="OrthoDB" id="1466667at2"/>
<dbReference type="AlphaFoldDB" id="A0A255ZV47"/>
<accession>A0A255ZV47</accession>
<name>A0A255ZV47_9FLAO</name>
<evidence type="ECO:0000256" key="1">
    <source>
        <dbReference type="SAM" id="Phobius"/>
    </source>
</evidence>
<organism evidence="2 3">
    <name type="scientific">Flavobacterium aurantiibacter</name>
    <dbReference type="NCBI Taxonomy" id="2023067"/>
    <lineage>
        <taxon>Bacteria</taxon>
        <taxon>Pseudomonadati</taxon>
        <taxon>Bacteroidota</taxon>
        <taxon>Flavobacteriia</taxon>
        <taxon>Flavobacteriales</taxon>
        <taxon>Flavobacteriaceae</taxon>
        <taxon>Flavobacterium</taxon>
    </lineage>
</organism>